<evidence type="ECO:0000313" key="4">
    <source>
        <dbReference type="Proteomes" id="UP000825729"/>
    </source>
</evidence>
<evidence type="ECO:0000256" key="2">
    <source>
        <dbReference type="SAM" id="SignalP"/>
    </source>
</evidence>
<proteinExistence type="predicted"/>
<name>A0AAV7EQ26_ARIFI</name>
<evidence type="ECO:0000256" key="1">
    <source>
        <dbReference type="SAM" id="MobiDB-lite"/>
    </source>
</evidence>
<accession>A0AAV7EQ26</accession>
<feature type="chain" id="PRO_5043809612" evidence="2">
    <location>
        <begin position="30"/>
        <end position="59"/>
    </location>
</feature>
<feature type="signal peptide" evidence="2">
    <location>
        <begin position="1"/>
        <end position="29"/>
    </location>
</feature>
<reference evidence="3 4" key="1">
    <citation type="submission" date="2021-07" db="EMBL/GenBank/DDBJ databases">
        <title>The Aristolochia fimbriata genome: insights into angiosperm evolution, floral development and chemical biosynthesis.</title>
        <authorList>
            <person name="Jiao Y."/>
        </authorList>
    </citation>
    <scope>NUCLEOTIDE SEQUENCE [LARGE SCALE GENOMIC DNA]</scope>
    <source>
        <strain evidence="3">IBCAS-2021</strain>
        <tissue evidence="3">Leaf</tissue>
    </source>
</reference>
<evidence type="ECO:0000313" key="3">
    <source>
        <dbReference type="EMBL" id="KAG9450938.1"/>
    </source>
</evidence>
<sequence length="59" mass="6291">MEFLLRKVLLLLCILLLLLSCGISPRAQAEAANTGQGRVPPWGSSQQPGRPLPPQGPIS</sequence>
<dbReference type="EMBL" id="JAINDJ010000004">
    <property type="protein sequence ID" value="KAG9450938.1"/>
    <property type="molecule type" value="Genomic_DNA"/>
</dbReference>
<organism evidence="3 4">
    <name type="scientific">Aristolochia fimbriata</name>
    <name type="common">White veined hardy Dutchman's pipe vine</name>
    <dbReference type="NCBI Taxonomy" id="158543"/>
    <lineage>
        <taxon>Eukaryota</taxon>
        <taxon>Viridiplantae</taxon>
        <taxon>Streptophyta</taxon>
        <taxon>Embryophyta</taxon>
        <taxon>Tracheophyta</taxon>
        <taxon>Spermatophyta</taxon>
        <taxon>Magnoliopsida</taxon>
        <taxon>Magnoliidae</taxon>
        <taxon>Piperales</taxon>
        <taxon>Aristolochiaceae</taxon>
        <taxon>Aristolochia</taxon>
    </lineage>
</organism>
<dbReference type="PROSITE" id="PS51257">
    <property type="entry name" value="PROKAR_LIPOPROTEIN"/>
    <property type="match status" value="1"/>
</dbReference>
<keyword evidence="4" id="KW-1185">Reference proteome</keyword>
<feature type="compositionally biased region" description="Pro residues" evidence="1">
    <location>
        <begin position="50"/>
        <end position="59"/>
    </location>
</feature>
<feature type="region of interest" description="Disordered" evidence="1">
    <location>
        <begin position="30"/>
        <end position="59"/>
    </location>
</feature>
<gene>
    <name evidence="3" type="ORF">H6P81_010903</name>
</gene>
<protein>
    <submittedName>
        <fullName evidence="3">Uncharacterized protein</fullName>
    </submittedName>
</protein>
<comment type="caution">
    <text evidence="3">The sequence shown here is derived from an EMBL/GenBank/DDBJ whole genome shotgun (WGS) entry which is preliminary data.</text>
</comment>
<dbReference type="AlphaFoldDB" id="A0AAV7EQ26"/>
<dbReference type="Proteomes" id="UP000825729">
    <property type="component" value="Unassembled WGS sequence"/>
</dbReference>
<keyword evidence="2" id="KW-0732">Signal</keyword>